<reference evidence="2" key="1">
    <citation type="journal article" date="2014" name="Int. J. Syst. Evol. Microbiol.">
        <title>Complete genome sequence of Corynebacterium casei LMG S-19264T (=DSM 44701T), isolated from a smear-ripened cheese.</title>
        <authorList>
            <consortium name="US DOE Joint Genome Institute (JGI-PGF)"/>
            <person name="Walter F."/>
            <person name="Albersmeier A."/>
            <person name="Kalinowski J."/>
            <person name="Ruckert C."/>
        </authorList>
    </citation>
    <scope>NUCLEOTIDE SEQUENCE</scope>
    <source>
        <strain evidence="2">CGMCC 1.12195</strain>
    </source>
</reference>
<proteinExistence type="predicted"/>
<name>A0A917I154_9SPHI</name>
<dbReference type="RefSeq" id="WP_188508216.1">
    <property type="nucleotide sequence ID" value="NZ_BMER01000006.1"/>
</dbReference>
<dbReference type="SUPFAM" id="SSF51735">
    <property type="entry name" value="NAD(P)-binding Rossmann-fold domains"/>
    <property type="match status" value="1"/>
</dbReference>
<evidence type="ECO:0000259" key="1">
    <source>
        <dbReference type="Pfam" id="PF01370"/>
    </source>
</evidence>
<dbReference type="Gene3D" id="3.40.50.720">
    <property type="entry name" value="NAD(P)-binding Rossmann-like Domain"/>
    <property type="match status" value="1"/>
</dbReference>
<dbReference type="AlphaFoldDB" id="A0A917I154"/>
<organism evidence="2 3">
    <name type="scientific">Parapedobacter pyrenivorans</name>
    <dbReference type="NCBI Taxonomy" id="1305674"/>
    <lineage>
        <taxon>Bacteria</taxon>
        <taxon>Pseudomonadati</taxon>
        <taxon>Bacteroidota</taxon>
        <taxon>Sphingobacteriia</taxon>
        <taxon>Sphingobacteriales</taxon>
        <taxon>Sphingobacteriaceae</taxon>
        <taxon>Parapedobacter</taxon>
    </lineage>
</organism>
<dbReference type="InterPro" id="IPR036291">
    <property type="entry name" value="NAD(P)-bd_dom_sf"/>
</dbReference>
<sequence>MKVLVTGANGLLATNTIVALLSRGYQVKGLIRDTKKFLLPQQNSLELVVGDITDAKSLDRALADCDYIIHCAATTDQNLLHYDDYHRINVTGTENIIQAALKHQVKKIVYVGTANTFGYGTLPAPGNESLPAKPPFTKAWYAKSKLEGQYRALAMADKIAVTIVSPTFMIGPYDGKPSSGTIIRMGYAKKLVFYPPGGKNFVNVEDAANGVTNALEKGKNGEAYLLAGDNLTYRQFFEKLNEQTSQRTILIPIPALVLLAAGYIGDFFRALGLKTPLSSTNMKILCVKNFYSNQKAQQELDITFQPIENGICKAITWFKAHQMLRH</sequence>
<keyword evidence="3" id="KW-1185">Reference proteome</keyword>
<accession>A0A917I154</accession>
<protein>
    <submittedName>
        <fullName evidence="2">NAD-dependent dehydratase</fullName>
    </submittedName>
</protein>
<dbReference type="GO" id="GO:0004029">
    <property type="term" value="F:aldehyde dehydrogenase (NAD+) activity"/>
    <property type="evidence" value="ECO:0007669"/>
    <property type="project" value="TreeGrafter"/>
</dbReference>
<gene>
    <name evidence="2" type="ORF">GCM10007415_43360</name>
</gene>
<dbReference type="EMBL" id="BMER01000006">
    <property type="protein sequence ID" value="GGH02596.1"/>
    <property type="molecule type" value="Genomic_DNA"/>
</dbReference>
<evidence type="ECO:0000313" key="2">
    <source>
        <dbReference type="EMBL" id="GGH02596.1"/>
    </source>
</evidence>
<dbReference type="InterPro" id="IPR051783">
    <property type="entry name" value="NAD(P)-dependent_oxidoreduct"/>
</dbReference>
<evidence type="ECO:0000313" key="3">
    <source>
        <dbReference type="Proteomes" id="UP000660862"/>
    </source>
</evidence>
<dbReference type="PANTHER" id="PTHR48079:SF6">
    <property type="entry name" value="NAD(P)-BINDING DOMAIN-CONTAINING PROTEIN-RELATED"/>
    <property type="match status" value="1"/>
</dbReference>
<feature type="domain" description="NAD-dependent epimerase/dehydratase" evidence="1">
    <location>
        <begin position="3"/>
        <end position="226"/>
    </location>
</feature>
<dbReference type="Proteomes" id="UP000660862">
    <property type="component" value="Unassembled WGS sequence"/>
</dbReference>
<dbReference type="Pfam" id="PF01370">
    <property type="entry name" value="Epimerase"/>
    <property type="match status" value="1"/>
</dbReference>
<dbReference type="InterPro" id="IPR001509">
    <property type="entry name" value="Epimerase_deHydtase"/>
</dbReference>
<comment type="caution">
    <text evidence="2">The sequence shown here is derived from an EMBL/GenBank/DDBJ whole genome shotgun (WGS) entry which is preliminary data.</text>
</comment>
<dbReference type="GO" id="GO:0005737">
    <property type="term" value="C:cytoplasm"/>
    <property type="evidence" value="ECO:0007669"/>
    <property type="project" value="TreeGrafter"/>
</dbReference>
<dbReference type="PANTHER" id="PTHR48079">
    <property type="entry name" value="PROTEIN YEEZ"/>
    <property type="match status" value="1"/>
</dbReference>
<reference evidence="2" key="2">
    <citation type="submission" date="2020-09" db="EMBL/GenBank/DDBJ databases">
        <authorList>
            <person name="Sun Q."/>
            <person name="Zhou Y."/>
        </authorList>
    </citation>
    <scope>NUCLEOTIDE SEQUENCE</scope>
    <source>
        <strain evidence="2">CGMCC 1.12195</strain>
    </source>
</reference>